<dbReference type="AlphaFoldDB" id="A0A371ELT4"/>
<name>A0A371ELT4_MUCPR</name>
<feature type="domain" description="Reverse transcriptase Ty1/copia-type" evidence="1">
    <location>
        <begin position="3"/>
        <end position="61"/>
    </location>
</feature>
<dbReference type="Proteomes" id="UP000257109">
    <property type="component" value="Unassembled WGS sequence"/>
</dbReference>
<evidence type="ECO:0000313" key="3">
    <source>
        <dbReference type="Proteomes" id="UP000257109"/>
    </source>
</evidence>
<reference evidence="2" key="1">
    <citation type="submission" date="2018-05" db="EMBL/GenBank/DDBJ databases">
        <title>Draft genome of Mucuna pruriens seed.</title>
        <authorList>
            <person name="Nnadi N.E."/>
            <person name="Vos R."/>
            <person name="Hasami M.H."/>
            <person name="Devisetty U.K."/>
            <person name="Aguiy J.C."/>
        </authorList>
    </citation>
    <scope>NUCLEOTIDE SEQUENCE [LARGE SCALE GENOMIC DNA]</scope>
    <source>
        <strain evidence="2">JCA_2017</strain>
    </source>
</reference>
<comment type="caution">
    <text evidence="2">The sequence shown here is derived from an EMBL/GenBank/DDBJ whole genome shotgun (WGS) entry which is preliminary data.</text>
</comment>
<feature type="non-terminal residue" evidence="2">
    <location>
        <position position="1"/>
    </location>
</feature>
<keyword evidence="3" id="KW-1185">Reference proteome</keyword>
<protein>
    <recommendedName>
        <fullName evidence="1">Reverse transcriptase Ty1/copia-type domain-containing protein</fullName>
    </recommendedName>
</protein>
<dbReference type="InterPro" id="IPR013103">
    <property type="entry name" value="RVT_2"/>
</dbReference>
<dbReference type="EMBL" id="QJKJ01013161">
    <property type="protein sequence ID" value="RDX67013.1"/>
    <property type="molecule type" value="Genomic_DNA"/>
</dbReference>
<sequence>MSYVIKGQEEKVLKLKKVLFGLKEGPRACNSHIDKYFQYNRFVHCQYEYALYVKKIDNSDMFLVIPYEFEMTDIELMSYYLGLKVK</sequence>
<accession>A0A371ELT4</accession>
<proteinExistence type="predicted"/>
<gene>
    <name evidence="2" type="ORF">CR513_54164</name>
</gene>
<evidence type="ECO:0000313" key="2">
    <source>
        <dbReference type="EMBL" id="RDX67013.1"/>
    </source>
</evidence>
<evidence type="ECO:0000259" key="1">
    <source>
        <dbReference type="Pfam" id="PF07727"/>
    </source>
</evidence>
<organism evidence="2 3">
    <name type="scientific">Mucuna pruriens</name>
    <name type="common">Velvet bean</name>
    <name type="synonym">Dolichos pruriens</name>
    <dbReference type="NCBI Taxonomy" id="157652"/>
    <lineage>
        <taxon>Eukaryota</taxon>
        <taxon>Viridiplantae</taxon>
        <taxon>Streptophyta</taxon>
        <taxon>Embryophyta</taxon>
        <taxon>Tracheophyta</taxon>
        <taxon>Spermatophyta</taxon>
        <taxon>Magnoliopsida</taxon>
        <taxon>eudicotyledons</taxon>
        <taxon>Gunneridae</taxon>
        <taxon>Pentapetalae</taxon>
        <taxon>rosids</taxon>
        <taxon>fabids</taxon>
        <taxon>Fabales</taxon>
        <taxon>Fabaceae</taxon>
        <taxon>Papilionoideae</taxon>
        <taxon>50 kb inversion clade</taxon>
        <taxon>NPAAA clade</taxon>
        <taxon>indigoferoid/millettioid clade</taxon>
        <taxon>Phaseoleae</taxon>
        <taxon>Mucuna</taxon>
    </lineage>
</organism>
<dbReference type="Pfam" id="PF07727">
    <property type="entry name" value="RVT_2"/>
    <property type="match status" value="1"/>
</dbReference>